<keyword evidence="2" id="KW-1185">Reference proteome</keyword>
<name>A0ABX4N2T7_9LEPT</name>
<proteinExistence type="predicted"/>
<evidence type="ECO:0000313" key="1">
    <source>
        <dbReference type="EMBL" id="PJZ27722.1"/>
    </source>
</evidence>
<protein>
    <recommendedName>
        <fullName evidence="3">Transposase</fullName>
    </recommendedName>
</protein>
<accession>A0ABX4N2T7</accession>
<dbReference type="Proteomes" id="UP000231919">
    <property type="component" value="Unassembled WGS sequence"/>
</dbReference>
<comment type="caution">
    <text evidence="1">The sequence shown here is derived from an EMBL/GenBank/DDBJ whole genome shotgun (WGS) entry which is preliminary data.</text>
</comment>
<reference evidence="1 2" key="1">
    <citation type="submission" date="2017-07" db="EMBL/GenBank/DDBJ databases">
        <title>Leptospira spp. isolated from tropical soils.</title>
        <authorList>
            <person name="Thibeaux R."/>
            <person name="Iraola G."/>
            <person name="Ferres I."/>
            <person name="Bierque E."/>
            <person name="Girault D."/>
            <person name="Soupe-Gilbert M.-E."/>
            <person name="Picardeau M."/>
            <person name="Goarant C."/>
        </authorList>
    </citation>
    <scope>NUCLEOTIDE SEQUENCE [LARGE SCALE GENOMIC DNA]</scope>
    <source>
        <strain evidence="1 2">JW2-C-B1</strain>
    </source>
</reference>
<evidence type="ECO:0008006" key="3">
    <source>
        <dbReference type="Google" id="ProtNLM"/>
    </source>
</evidence>
<organism evidence="1 2">
    <name type="scientific">Leptospira kmetyi</name>
    <dbReference type="NCBI Taxonomy" id="408139"/>
    <lineage>
        <taxon>Bacteria</taxon>
        <taxon>Pseudomonadati</taxon>
        <taxon>Spirochaetota</taxon>
        <taxon>Spirochaetia</taxon>
        <taxon>Leptospirales</taxon>
        <taxon>Leptospiraceae</taxon>
        <taxon>Leptospira</taxon>
    </lineage>
</organism>
<dbReference type="EMBL" id="NPDP01000073">
    <property type="protein sequence ID" value="PJZ27722.1"/>
    <property type="molecule type" value="Genomic_DNA"/>
</dbReference>
<gene>
    <name evidence="1" type="ORF">CH378_21620</name>
</gene>
<sequence>MSDEIQFPKHSIRDISDRIRIRHYQRIKWSWFRNRKNEKERTWYQCLCRNKIKLIQLSLKEEKRMSVDPWKGYLRLQKVKLKFRYDLYTAWQETEDRILNKMNQRRFVKLKGELWIHVSRMQAQKLNGRKNRICSLSCKSEQYNIKKQNDKLKRCYRKNRIDPDFLDWTKALISSKLKFNHRYSKNWDESCSVIVSKVNRRIAKEN</sequence>
<evidence type="ECO:0000313" key="2">
    <source>
        <dbReference type="Proteomes" id="UP000231919"/>
    </source>
</evidence>